<reference evidence="2" key="2">
    <citation type="submission" date="2021-04" db="EMBL/GenBank/DDBJ databases">
        <authorList>
            <person name="Podell S."/>
        </authorList>
    </citation>
    <scope>NUCLEOTIDE SEQUENCE</scope>
    <source>
        <strain evidence="2">Hildebrandi</strain>
    </source>
</reference>
<feature type="region of interest" description="Disordered" evidence="1">
    <location>
        <begin position="361"/>
        <end position="382"/>
    </location>
</feature>
<accession>A0A9K3K9C8</accession>
<gene>
    <name evidence="2" type="ORF">IV203_022679</name>
</gene>
<organism evidence="2 3">
    <name type="scientific">Nitzschia inconspicua</name>
    <dbReference type="NCBI Taxonomy" id="303405"/>
    <lineage>
        <taxon>Eukaryota</taxon>
        <taxon>Sar</taxon>
        <taxon>Stramenopiles</taxon>
        <taxon>Ochrophyta</taxon>
        <taxon>Bacillariophyta</taxon>
        <taxon>Bacillariophyceae</taxon>
        <taxon>Bacillariophycidae</taxon>
        <taxon>Bacillariales</taxon>
        <taxon>Bacillariaceae</taxon>
        <taxon>Nitzschia</taxon>
    </lineage>
</organism>
<name>A0A9K3K9C8_9STRA</name>
<feature type="compositionally biased region" description="Low complexity" evidence="1">
    <location>
        <begin position="16"/>
        <end position="36"/>
    </location>
</feature>
<sequence length="447" mass="51885">MYPTHWWDGQPILHYQQEQEQEQQQHQQQTEEQQQECNKEQQTDDTTTATAPTSSSSTTTTMFPPSPPPSSSSPPPSSSSPPPSSSSSPPPLYTGWKWPINCCPYYRTAYKPNAQRFVQHHPIYRPLLQKCEESLSKSITNHQDHILPAFYETLQYLIQQNQQQQNQPFTIIFRTFGSDLEEMANVVSNFAQGKHPQYAHIQYPPLILPTTQLYQGRWKTKSTSTRTKHNVDNNNDDDDDDDTQQQGEELQYELWSYPNEDVLIASGDEEILQLLQSKTIVGIRDDYPHWKQHKYHPTAGKPIWVPLYTNNNSNNNNKINNNNDINSNKTASEPYYYPHHILFDDNIHNLPNDGIACVRQQQQQQQQQQQPKEQQSQQILSNSQETNCNHDVVYNTATDCTLYHGIHLIRVPTIEPVLNPKWFIQQIGSAQQKLQRQLQLQQQQQQQ</sequence>
<feature type="compositionally biased region" description="Low complexity" evidence="1">
    <location>
        <begin position="361"/>
        <end position="378"/>
    </location>
</feature>
<comment type="caution">
    <text evidence="2">The sequence shown here is derived from an EMBL/GenBank/DDBJ whole genome shotgun (WGS) entry which is preliminary data.</text>
</comment>
<feature type="region of interest" description="Disordered" evidence="1">
    <location>
        <begin position="219"/>
        <end position="246"/>
    </location>
</feature>
<dbReference type="Proteomes" id="UP000693970">
    <property type="component" value="Unassembled WGS sequence"/>
</dbReference>
<protein>
    <submittedName>
        <fullName evidence="2">Uncharacterized protein</fullName>
    </submittedName>
</protein>
<dbReference type="OrthoDB" id="417678at2759"/>
<dbReference type="EMBL" id="JAGRRH010000042">
    <property type="protein sequence ID" value="KAG7339031.1"/>
    <property type="molecule type" value="Genomic_DNA"/>
</dbReference>
<dbReference type="AlphaFoldDB" id="A0A9K3K9C8"/>
<evidence type="ECO:0000313" key="3">
    <source>
        <dbReference type="Proteomes" id="UP000693970"/>
    </source>
</evidence>
<keyword evidence="3" id="KW-1185">Reference proteome</keyword>
<feature type="region of interest" description="Disordered" evidence="1">
    <location>
        <begin position="1"/>
        <end position="90"/>
    </location>
</feature>
<feature type="compositionally biased region" description="Pro residues" evidence="1">
    <location>
        <begin position="64"/>
        <end position="90"/>
    </location>
</feature>
<reference evidence="2" key="1">
    <citation type="journal article" date="2021" name="Sci. Rep.">
        <title>Diploid genomic architecture of Nitzschia inconspicua, an elite biomass production diatom.</title>
        <authorList>
            <person name="Oliver A."/>
            <person name="Podell S."/>
            <person name="Pinowska A."/>
            <person name="Traller J.C."/>
            <person name="Smith S.R."/>
            <person name="McClure R."/>
            <person name="Beliaev A."/>
            <person name="Bohutskyi P."/>
            <person name="Hill E.A."/>
            <person name="Rabines A."/>
            <person name="Zheng H."/>
            <person name="Allen L.Z."/>
            <person name="Kuo A."/>
            <person name="Grigoriev I.V."/>
            <person name="Allen A.E."/>
            <person name="Hazlebeck D."/>
            <person name="Allen E.E."/>
        </authorList>
    </citation>
    <scope>NUCLEOTIDE SEQUENCE</scope>
    <source>
        <strain evidence="2">Hildebrandi</strain>
    </source>
</reference>
<evidence type="ECO:0000256" key="1">
    <source>
        <dbReference type="SAM" id="MobiDB-lite"/>
    </source>
</evidence>
<feature type="compositionally biased region" description="Acidic residues" evidence="1">
    <location>
        <begin position="234"/>
        <end position="243"/>
    </location>
</feature>
<dbReference type="PANTHER" id="PTHR36960">
    <property type="entry name" value="SI:DKEY-32E6.3"/>
    <property type="match status" value="1"/>
</dbReference>
<evidence type="ECO:0000313" key="2">
    <source>
        <dbReference type="EMBL" id="KAG7339031.1"/>
    </source>
</evidence>
<proteinExistence type="predicted"/>
<dbReference type="PANTHER" id="PTHR36960:SF1">
    <property type="entry name" value="SI:DKEY-32E6.3"/>
    <property type="match status" value="1"/>
</dbReference>
<feature type="compositionally biased region" description="Low complexity" evidence="1">
    <location>
        <begin position="46"/>
        <end position="63"/>
    </location>
</feature>